<dbReference type="Pfam" id="PF08323">
    <property type="entry name" value="Glyco_transf_5"/>
    <property type="match status" value="1"/>
</dbReference>
<dbReference type="PANTHER" id="PTHR45825">
    <property type="entry name" value="GRANULE-BOUND STARCH SYNTHASE 1, CHLOROPLASTIC/AMYLOPLASTIC"/>
    <property type="match status" value="1"/>
</dbReference>
<comment type="catalytic activity">
    <reaction evidence="1 7">
        <text>[(1-&gt;4)-alpha-D-glucosyl](n) + ADP-alpha-D-glucose = [(1-&gt;4)-alpha-D-glucosyl](n+1) + ADP + H(+)</text>
        <dbReference type="Rhea" id="RHEA:18189"/>
        <dbReference type="Rhea" id="RHEA-COMP:9584"/>
        <dbReference type="Rhea" id="RHEA-COMP:9587"/>
        <dbReference type="ChEBI" id="CHEBI:15378"/>
        <dbReference type="ChEBI" id="CHEBI:15444"/>
        <dbReference type="ChEBI" id="CHEBI:57498"/>
        <dbReference type="ChEBI" id="CHEBI:456216"/>
        <dbReference type="EC" id="2.4.1.21"/>
    </reaction>
</comment>
<dbReference type="GO" id="GO:0005978">
    <property type="term" value="P:glycogen biosynthetic process"/>
    <property type="evidence" value="ECO:0007669"/>
    <property type="project" value="UniProtKB-UniRule"/>
</dbReference>
<evidence type="ECO:0000313" key="10">
    <source>
        <dbReference type="EMBL" id="OEJ97330.1"/>
    </source>
</evidence>
<gene>
    <name evidence="7" type="primary">glgA</name>
    <name evidence="10" type="ORF">J116_025640</name>
</gene>
<sequence length="485" mass="52542">MRCLYLVQELAPYFAEGGLGQAARALPELLQRDHGIEHDLLVPYYPWLVAERGLRTKEVARLPGIRIAGVTAEATVEQVLNHDGSCEVFLLRADVWYDREGIYRDGRYVEFADATARAAFFGWAAARWTEISGRPYDLVHGNDWQSGAALAHLRQARGSAARPALLMNVHNGAYPGEVSVAEVAGLGLPDAFRKPFLTAARGRPSLLLAGLLAADAATTGSPGYARELRADFAGSPLGDVLEPLALTGIVAGVDERVWDPAAPGRLAMPFDRDAVTSGKRANKRELQHLVALREDPDVPLFGVCARLVPEKGVDLMLTALGPRLLDGTAQLVVVGSGDTAYMRALAELHRLAPGAVHHLPRFDHDVASLVYAGSDFTLMPSRVEPCGLNQLIAMAYATVPLVSAVGGLRDTVSELRGAPQEGTGFRFAALTAQAVEDTVADAARWLGSSPGQVERTRRRLMDQDWTWHRTARETARLYEQVVAHD</sequence>
<organism evidence="10 11">
    <name type="scientific">Streptomyces thermolilacinus SPC6</name>
    <dbReference type="NCBI Taxonomy" id="1306406"/>
    <lineage>
        <taxon>Bacteria</taxon>
        <taxon>Bacillati</taxon>
        <taxon>Actinomycetota</taxon>
        <taxon>Actinomycetes</taxon>
        <taxon>Kitasatosporales</taxon>
        <taxon>Streptomycetaceae</taxon>
        <taxon>Streptomyces</taxon>
    </lineage>
</organism>
<comment type="function">
    <text evidence="2 7">Synthesizes alpha-1,4-glucan chains using ADP-glucose.</text>
</comment>
<accession>A0A1D3DYD0</accession>
<dbReference type="UniPathway" id="UPA00164"/>
<evidence type="ECO:0000256" key="1">
    <source>
        <dbReference type="ARBA" id="ARBA00001478"/>
    </source>
</evidence>
<evidence type="ECO:0000259" key="8">
    <source>
        <dbReference type="Pfam" id="PF00534"/>
    </source>
</evidence>
<dbReference type="Proteomes" id="UP000095329">
    <property type="component" value="Unassembled WGS sequence"/>
</dbReference>
<comment type="similarity">
    <text evidence="3 7">Belongs to the glycosyltransferase 1 family. Bacterial/plant glycogen synthase subfamily.</text>
</comment>
<keyword evidence="6 7" id="KW-0320">Glycogen biosynthesis</keyword>
<dbReference type="InterPro" id="IPR011835">
    <property type="entry name" value="GS/SS"/>
</dbReference>
<dbReference type="InterPro" id="IPR001296">
    <property type="entry name" value="Glyco_trans_1"/>
</dbReference>
<protein>
    <recommendedName>
        <fullName evidence="7">Glycogen synthase</fullName>
        <ecNumber evidence="7">2.4.1.21</ecNumber>
    </recommendedName>
    <alternativeName>
        <fullName evidence="7">Starch [bacterial glycogen] synthase</fullName>
    </alternativeName>
</protein>
<proteinExistence type="inferred from homology"/>
<dbReference type="PANTHER" id="PTHR45825:SF11">
    <property type="entry name" value="ALPHA AMYLASE DOMAIN-CONTAINING PROTEIN"/>
    <property type="match status" value="1"/>
</dbReference>
<keyword evidence="5 7" id="KW-0808">Transferase</keyword>
<dbReference type="STRING" id="1306406.J116_025640"/>
<dbReference type="EMBL" id="ASHX02000001">
    <property type="protein sequence ID" value="OEJ97330.1"/>
    <property type="molecule type" value="Genomic_DNA"/>
</dbReference>
<dbReference type="OrthoDB" id="6286688at2"/>
<evidence type="ECO:0000256" key="3">
    <source>
        <dbReference type="ARBA" id="ARBA00010281"/>
    </source>
</evidence>
<reference evidence="10 11" key="1">
    <citation type="journal article" date="2013" name="Genome Announc.">
        <title>Genome Sequence of Streptomyces violaceusniger Strain SPC6, a Halotolerant Streptomycete That Exhibits Rapid Growth and Development.</title>
        <authorList>
            <person name="Chen X."/>
            <person name="Zhang B."/>
            <person name="Zhang W."/>
            <person name="Wu X."/>
            <person name="Zhang M."/>
            <person name="Chen T."/>
            <person name="Liu G."/>
            <person name="Dyson P."/>
        </authorList>
    </citation>
    <scope>NUCLEOTIDE SEQUENCE [LARGE SCALE GENOMIC DNA]</scope>
    <source>
        <strain evidence="10 11">SPC6</strain>
    </source>
</reference>
<feature type="domain" description="Glycosyl transferase family 1" evidence="8">
    <location>
        <begin position="293"/>
        <end position="439"/>
    </location>
</feature>
<dbReference type="eggNOG" id="COG0297">
    <property type="taxonomic scope" value="Bacteria"/>
</dbReference>
<evidence type="ECO:0000256" key="7">
    <source>
        <dbReference type="HAMAP-Rule" id="MF_00484"/>
    </source>
</evidence>
<comment type="pathway">
    <text evidence="7">Glycan biosynthesis; glycogen biosynthesis.</text>
</comment>
<feature type="domain" description="Starch synthase catalytic" evidence="9">
    <location>
        <begin position="4"/>
        <end position="241"/>
    </location>
</feature>
<dbReference type="SUPFAM" id="SSF53756">
    <property type="entry name" value="UDP-Glycosyltransferase/glycogen phosphorylase"/>
    <property type="match status" value="1"/>
</dbReference>
<dbReference type="EC" id="2.4.1.21" evidence="7"/>
<keyword evidence="11" id="KW-1185">Reference proteome</keyword>
<dbReference type="HAMAP" id="MF_00484">
    <property type="entry name" value="Glycogen_synth"/>
    <property type="match status" value="1"/>
</dbReference>
<dbReference type="AlphaFoldDB" id="A0A1D3DYD0"/>
<dbReference type="Gene3D" id="3.40.50.2000">
    <property type="entry name" value="Glycogen Phosphorylase B"/>
    <property type="match status" value="2"/>
</dbReference>
<dbReference type="GO" id="GO:0009011">
    <property type="term" value="F:alpha-1,4-glucan glucosyltransferase (ADP-glucose donor) activity"/>
    <property type="evidence" value="ECO:0007669"/>
    <property type="project" value="UniProtKB-UniRule"/>
</dbReference>
<name>A0A1D3DYD0_9ACTN</name>
<evidence type="ECO:0000313" key="11">
    <source>
        <dbReference type="Proteomes" id="UP000095329"/>
    </source>
</evidence>
<evidence type="ECO:0000259" key="9">
    <source>
        <dbReference type="Pfam" id="PF08323"/>
    </source>
</evidence>
<comment type="caution">
    <text evidence="10">The sequence shown here is derived from an EMBL/GenBank/DDBJ whole genome shotgun (WGS) entry which is preliminary data.</text>
</comment>
<evidence type="ECO:0000256" key="6">
    <source>
        <dbReference type="ARBA" id="ARBA00023056"/>
    </source>
</evidence>
<dbReference type="InterPro" id="IPR013534">
    <property type="entry name" value="Starch_synth_cat_dom"/>
</dbReference>
<dbReference type="GO" id="GO:0004373">
    <property type="term" value="F:alpha-1,4-glucan glucosyltransferase (UDP-glucose donor) activity"/>
    <property type="evidence" value="ECO:0007669"/>
    <property type="project" value="InterPro"/>
</dbReference>
<evidence type="ECO:0000256" key="4">
    <source>
        <dbReference type="ARBA" id="ARBA00022676"/>
    </source>
</evidence>
<dbReference type="NCBIfam" id="TIGR02095">
    <property type="entry name" value="glgA"/>
    <property type="match status" value="1"/>
</dbReference>
<comment type="caution">
    <text evidence="7">Lacks conserved residue(s) required for the propagation of feature annotation.</text>
</comment>
<keyword evidence="4 7" id="KW-0328">Glycosyltransferase</keyword>
<evidence type="ECO:0000256" key="2">
    <source>
        <dbReference type="ARBA" id="ARBA00002764"/>
    </source>
</evidence>
<dbReference type="Pfam" id="PF00534">
    <property type="entry name" value="Glycos_transf_1"/>
    <property type="match status" value="1"/>
</dbReference>
<evidence type="ECO:0000256" key="5">
    <source>
        <dbReference type="ARBA" id="ARBA00022679"/>
    </source>
</evidence>
<dbReference type="RefSeq" id="WP_023589939.1">
    <property type="nucleotide sequence ID" value="NZ_ASHX02000001.1"/>
</dbReference>